<comment type="caution">
    <text evidence="2">The sequence shown here is derived from an EMBL/GenBank/DDBJ whole genome shotgun (WGS) entry which is preliminary data.</text>
</comment>
<dbReference type="EMBL" id="JABEXW010000756">
    <property type="protein sequence ID" value="KAF4956387.1"/>
    <property type="molecule type" value="Genomic_DNA"/>
</dbReference>
<gene>
    <name evidence="2" type="ORF">FSARC_11589</name>
</gene>
<proteinExistence type="predicted"/>
<dbReference type="PANTHER" id="PTHR33112">
    <property type="entry name" value="DOMAIN PROTEIN, PUTATIVE-RELATED"/>
    <property type="match status" value="1"/>
</dbReference>
<dbReference type="OrthoDB" id="3789824at2759"/>
<organism evidence="2 3">
    <name type="scientific">Fusarium sarcochroum</name>
    <dbReference type="NCBI Taxonomy" id="1208366"/>
    <lineage>
        <taxon>Eukaryota</taxon>
        <taxon>Fungi</taxon>
        <taxon>Dikarya</taxon>
        <taxon>Ascomycota</taxon>
        <taxon>Pezizomycotina</taxon>
        <taxon>Sordariomycetes</taxon>
        <taxon>Hypocreomycetidae</taxon>
        <taxon>Hypocreales</taxon>
        <taxon>Nectriaceae</taxon>
        <taxon>Fusarium</taxon>
        <taxon>Fusarium lateritium species complex</taxon>
    </lineage>
</organism>
<feature type="domain" description="Heterokaryon incompatibility" evidence="1">
    <location>
        <begin position="234"/>
        <end position="393"/>
    </location>
</feature>
<accession>A0A8H4WZM0</accession>
<reference evidence="2" key="1">
    <citation type="journal article" date="2020" name="BMC Genomics">
        <title>Correction to: Identification and distribution of gene clusters required for synthesis of sphingolipid metabolism inhibitors in diverse species of the filamentous fungus Fusarium.</title>
        <authorList>
            <person name="Kim H.S."/>
            <person name="Lohmar J.M."/>
            <person name="Busman M."/>
            <person name="Brown D.W."/>
            <person name="Naumann T.A."/>
            <person name="Divon H.H."/>
            <person name="Lysoe E."/>
            <person name="Uhlig S."/>
            <person name="Proctor R.H."/>
        </authorList>
    </citation>
    <scope>NUCLEOTIDE SEQUENCE</scope>
    <source>
        <strain evidence="2">NRRL 20472</strain>
    </source>
</reference>
<reference evidence="2" key="2">
    <citation type="submission" date="2020-05" db="EMBL/GenBank/DDBJ databases">
        <authorList>
            <person name="Kim H.-S."/>
            <person name="Proctor R.H."/>
            <person name="Brown D.W."/>
        </authorList>
    </citation>
    <scope>NUCLEOTIDE SEQUENCE</scope>
    <source>
        <strain evidence="2">NRRL 20472</strain>
    </source>
</reference>
<dbReference type="Proteomes" id="UP000622797">
    <property type="component" value="Unassembled WGS sequence"/>
</dbReference>
<dbReference type="PANTHER" id="PTHR33112:SF16">
    <property type="entry name" value="HETEROKARYON INCOMPATIBILITY DOMAIN-CONTAINING PROTEIN"/>
    <property type="match status" value="1"/>
</dbReference>
<keyword evidence="3" id="KW-1185">Reference proteome</keyword>
<protein>
    <recommendedName>
        <fullName evidence="1">Heterokaryon incompatibility domain-containing protein</fullName>
    </recommendedName>
</protein>
<evidence type="ECO:0000313" key="2">
    <source>
        <dbReference type="EMBL" id="KAF4956387.1"/>
    </source>
</evidence>
<dbReference type="Pfam" id="PF06985">
    <property type="entry name" value="HET"/>
    <property type="match status" value="1"/>
</dbReference>
<evidence type="ECO:0000313" key="3">
    <source>
        <dbReference type="Proteomes" id="UP000622797"/>
    </source>
</evidence>
<dbReference type="AlphaFoldDB" id="A0A8H4WZM0"/>
<sequence length="688" mass="77497">MTESLCTACSRFAEGFGEVEQDDWESNLEVAPNIHALQKLAQNGCSLCQVIYQACFYHDHVSWDKQEEPIRIKAMSRGIFGEDGYFNDDEDNGEDDKKICDKINDELPFRDQHPRQVRLLVCVGSELGEIWHDIPLRTNENTENPVDAPWFAPWSHVTKPIIDLSSPEGIEDAVALAKGWMLECSSSHTKCNKSLHAEQPLKTLPTRVIDVSSGDREEHPKIYIPGHPAQDMEYAALSYAWGSGQTFAKTTASNLDEMAKCLPLDKLAKTVQDAILFTRKLGIRYLWVDALCILQSEGPDDTIHKADWAYEAARFGEYYQNATLTIAATGAHSSDKGLFLERPALEFDPKPVTFRQSSFLGTIRQSTIRKLTPLRQLDIPNAALLSRGWAIQERVLSKRILHFAANSIMWECYNGQAIETDPGCLEPHYGWENHLLAVRDAQDEDMKTTISEWYDFIESYSRTYFSFNSDRLPALSGIAASIQDRFPQEYIAGIWESALPQGLAWMAHGENDVDSESLDSALNIPSWCWAASADRFVSFYHNKWQCSNWNPMIQVHDWTVKTNGKDTSGQILEARLRVSGRLKTMSLSDLDLSSSLYLETPSDKRVYIDDLRLAEQIINGSHPCLLIGTTNEPTWIPREEMVVGGALVLEPTGSGAGVVEGYKRVGFLCLPFEEYWSDVQDTTTVELV</sequence>
<evidence type="ECO:0000259" key="1">
    <source>
        <dbReference type="Pfam" id="PF06985"/>
    </source>
</evidence>
<name>A0A8H4WZM0_9HYPO</name>
<dbReference type="InterPro" id="IPR010730">
    <property type="entry name" value="HET"/>
</dbReference>